<dbReference type="AlphaFoldDB" id="A0A7R6PEL7"/>
<dbReference type="KEGG" id="ajp:AMJAP_2195"/>
<dbReference type="InterPro" id="IPR016087">
    <property type="entry name" value="Chalcone_isomerase"/>
</dbReference>
<gene>
    <name evidence="2" type="ORF">AMJAP_2195</name>
</gene>
<keyword evidence="3" id="KW-1185">Reference proteome</keyword>
<dbReference type="Pfam" id="PF16036">
    <property type="entry name" value="Chalcone_3"/>
    <property type="match status" value="1"/>
</dbReference>
<feature type="domain" description="Chalcone isomerase" evidence="1">
    <location>
        <begin position="51"/>
        <end position="175"/>
    </location>
</feature>
<reference evidence="2 3" key="1">
    <citation type="journal article" date="2008" name="Int. J. Syst. Evol. Microbiol.">
        <title>Amphritea japonica sp. nov. and Amphritea balenae sp. nov., isolated from the sediment adjacent to sperm whale carcasses off Kagoshima, Japan.</title>
        <authorList>
            <person name="Miyazaki M."/>
            <person name="Nogi Y."/>
            <person name="Fujiwara Y."/>
            <person name="Kawato M."/>
            <person name="Nagahama T."/>
            <person name="Kubokawa K."/>
            <person name="Horikoshi K."/>
        </authorList>
    </citation>
    <scope>NUCLEOTIDE SEQUENCE [LARGE SCALE GENOMIC DNA]</scope>
    <source>
        <strain evidence="2 3">ATCC BAA-1530</strain>
    </source>
</reference>
<sequence length="181" mass="20714">MISDLRSSFLMRLNLLFFVLMIFAAGALHAKPEHLPVTMKTVGQAELKLLWFSLYTATLASPEGRFISVSGPLLLTLKYKRKISRQNLLDETEKQWDRAGIDVDSYAPWLLRLKEIWPDISQGDSLAFFQTAEGEGRFYYNQQHIGTLSDRKFSKAFLNIWLSDNSYFPQLTKALTGRTGD</sequence>
<organism evidence="2 3">
    <name type="scientific">Amphritea japonica ATCC BAA-1530</name>
    <dbReference type="NCBI Taxonomy" id="1278309"/>
    <lineage>
        <taxon>Bacteria</taxon>
        <taxon>Pseudomonadati</taxon>
        <taxon>Pseudomonadota</taxon>
        <taxon>Gammaproteobacteria</taxon>
        <taxon>Oceanospirillales</taxon>
        <taxon>Oceanospirillaceae</taxon>
        <taxon>Amphritea</taxon>
    </lineage>
</organism>
<evidence type="ECO:0000313" key="2">
    <source>
        <dbReference type="EMBL" id="BBB26786.1"/>
    </source>
</evidence>
<evidence type="ECO:0000259" key="1">
    <source>
        <dbReference type="Pfam" id="PF16036"/>
    </source>
</evidence>
<protein>
    <recommendedName>
        <fullName evidence="1">Chalcone isomerase domain-containing protein</fullName>
    </recommendedName>
</protein>
<dbReference type="EMBL" id="AP014545">
    <property type="protein sequence ID" value="BBB26786.1"/>
    <property type="molecule type" value="Genomic_DNA"/>
</dbReference>
<proteinExistence type="predicted"/>
<accession>A0A7R6PEL7</accession>
<evidence type="ECO:0000313" key="3">
    <source>
        <dbReference type="Proteomes" id="UP000595663"/>
    </source>
</evidence>
<name>A0A7R6PEL7_9GAMM</name>
<dbReference type="Proteomes" id="UP000595663">
    <property type="component" value="Chromosome"/>
</dbReference>